<dbReference type="GO" id="GO:0071897">
    <property type="term" value="P:DNA biosynthetic process"/>
    <property type="evidence" value="ECO:0007669"/>
    <property type="project" value="UniProtKB-ARBA"/>
</dbReference>
<evidence type="ECO:0000256" key="1">
    <source>
        <dbReference type="SAM" id="MobiDB-lite"/>
    </source>
</evidence>
<dbReference type="InterPro" id="IPR043502">
    <property type="entry name" value="DNA/RNA_pol_sf"/>
</dbReference>
<protein>
    <recommendedName>
        <fullName evidence="4">DNA-directed DNA polymerase</fullName>
    </recommendedName>
</protein>
<keyword evidence="3" id="KW-1185">Reference proteome</keyword>
<evidence type="ECO:0008006" key="4">
    <source>
        <dbReference type="Google" id="ProtNLM"/>
    </source>
</evidence>
<sequence length="647" mass="77037">MSTSKTMSSSPKRNGEGVLFDEDIVDEEVKKEEEEERRRMMVTRKRSSTTFLFNFNNYIRDKRANKSVSTKNYELFNREIKMKKAVINMHLYTTRVLPGSSRSTSAQSNINRESSYPHYMTVLNFKDIQFPMTLSHGFQIKKFENFEDSINVYGIEKQKEMTIFLLRLVNLLYMQDPQNNNAEHFTIKDLSHLRVRNLAKKEHKKCDRSNAKLEIHAIDCEKTTVPLSYMYQHHWIFSLSYYVRCLYIQRFVLKFIISSDKLKNLAYKIKVFHNISGYDTHFIIKNVENYIIFLSAENFDLLIGKGIFPYEYVDCILLLTDVFENFKQLIWDAMLKHTHVKFEFLTDIDMVFIEHDIHRGLSQCSNRYAQTNNKYMPYESSKSSTYLMYFDINNLRSSDSPTGYVLEVDLEYHIFTTLTQIILSEKLHSTNERLYVIHYHNLYQCTYHGLNIAKIYRVKIYCTRNTKAMIAKPNFHSRSVFSENPVATEMRKLEVKFDKPIYVGMCIFDIFKYMAPLFRENCKIMYIDTDSLIYYIECDNIYDIMKHDINRFDTSNYAIDNAYCMRAYSDSDYELGLTDLETYHMISNVNSLINNKFYFDEDNKEIVIPERSYKIRDINEYLKHAILQSRSNNCEKENFAKRMKTIY</sequence>
<dbReference type="EMBL" id="KQ976473">
    <property type="protein sequence ID" value="KYM83968.1"/>
    <property type="molecule type" value="Genomic_DNA"/>
</dbReference>
<gene>
    <name evidence="2" type="ORF">ALC53_05636</name>
</gene>
<organism evidence="2 3">
    <name type="scientific">Atta colombica</name>
    <dbReference type="NCBI Taxonomy" id="520822"/>
    <lineage>
        <taxon>Eukaryota</taxon>
        <taxon>Metazoa</taxon>
        <taxon>Ecdysozoa</taxon>
        <taxon>Arthropoda</taxon>
        <taxon>Hexapoda</taxon>
        <taxon>Insecta</taxon>
        <taxon>Pterygota</taxon>
        <taxon>Neoptera</taxon>
        <taxon>Endopterygota</taxon>
        <taxon>Hymenoptera</taxon>
        <taxon>Apocrita</taxon>
        <taxon>Aculeata</taxon>
        <taxon>Formicoidea</taxon>
        <taxon>Formicidae</taxon>
        <taxon>Myrmicinae</taxon>
        <taxon>Atta</taxon>
    </lineage>
</organism>
<name>A0A151I448_9HYME</name>
<dbReference type="PANTHER" id="PTHR31511:SF12">
    <property type="entry name" value="RHO TERMINATION FACTOR N-TERMINAL DOMAIN-CONTAINING PROTEIN"/>
    <property type="match status" value="1"/>
</dbReference>
<dbReference type="Proteomes" id="UP000078540">
    <property type="component" value="Unassembled WGS sequence"/>
</dbReference>
<feature type="compositionally biased region" description="Low complexity" evidence="1">
    <location>
        <begin position="1"/>
        <end position="12"/>
    </location>
</feature>
<evidence type="ECO:0000313" key="2">
    <source>
        <dbReference type="EMBL" id="KYM83968.1"/>
    </source>
</evidence>
<reference evidence="2 3" key="1">
    <citation type="submission" date="2015-09" db="EMBL/GenBank/DDBJ databases">
        <title>Atta colombica WGS genome.</title>
        <authorList>
            <person name="Nygaard S."/>
            <person name="Hu H."/>
            <person name="Boomsma J."/>
            <person name="Zhang G."/>
        </authorList>
    </citation>
    <scope>NUCLEOTIDE SEQUENCE [LARGE SCALE GENOMIC DNA]</scope>
    <source>
        <strain evidence="2">Treedump-2</strain>
        <tissue evidence="2">Whole body</tissue>
    </source>
</reference>
<dbReference type="PANTHER" id="PTHR31511">
    <property type="entry name" value="PROTEIN CBG23764"/>
    <property type="match status" value="1"/>
</dbReference>
<accession>A0A151I448</accession>
<dbReference type="STRING" id="520822.A0A151I448"/>
<dbReference type="AlphaFoldDB" id="A0A151I448"/>
<evidence type="ECO:0000313" key="3">
    <source>
        <dbReference type="Proteomes" id="UP000078540"/>
    </source>
</evidence>
<proteinExistence type="predicted"/>
<dbReference type="SUPFAM" id="SSF56672">
    <property type="entry name" value="DNA/RNA polymerases"/>
    <property type="match status" value="1"/>
</dbReference>
<feature type="region of interest" description="Disordered" evidence="1">
    <location>
        <begin position="1"/>
        <end position="22"/>
    </location>
</feature>